<evidence type="ECO:0000313" key="1">
    <source>
        <dbReference type="EMBL" id="ADI17863.1"/>
    </source>
</evidence>
<proteinExistence type="predicted"/>
<name>E0XTX2_9PROT</name>
<accession>E0XTX2</accession>
<dbReference type="AlphaFoldDB" id="E0XTX2"/>
<organism evidence="1">
    <name type="scientific">uncultured Rhodospirillales bacterium HF0200_01O14</name>
    <dbReference type="NCBI Taxonomy" id="710787"/>
    <lineage>
        <taxon>Bacteria</taxon>
        <taxon>Pseudomonadati</taxon>
        <taxon>Pseudomonadota</taxon>
        <taxon>Alphaproteobacteria</taxon>
        <taxon>Rhodospirillales</taxon>
        <taxon>environmental samples</taxon>
    </lineage>
</organism>
<sequence>MAREYLRGKYAQGNILWVKLLRIDPLAGHKSETYICFRAKILRKGISVPFLPKRYLQVWLGAL</sequence>
<protein>
    <submittedName>
        <fullName evidence="1">Uncharacterized protein</fullName>
    </submittedName>
</protein>
<reference evidence="1" key="1">
    <citation type="journal article" date="2011" name="Environ. Microbiol.">
        <title>Time-series analyses of Monterey Bay coastal microbial picoplankton using a 'genome proxy' microarray.</title>
        <authorList>
            <person name="Rich V.I."/>
            <person name="Pham V.D."/>
            <person name="Eppley J."/>
            <person name="Shi Y."/>
            <person name="DeLong E.F."/>
        </authorList>
    </citation>
    <scope>NUCLEOTIDE SEQUENCE</scope>
</reference>
<dbReference type="EMBL" id="GU474875">
    <property type="protein sequence ID" value="ADI17863.1"/>
    <property type="molecule type" value="Genomic_DNA"/>
</dbReference>